<feature type="compositionally biased region" description="Polar residues" evidence="1">
    <location>
        <begin position="509"/>
        <end position="529"/>
    </location>
</feature>
<keyword evidence="3" id="KW-1185">Reference proteome</keyword>
<protein>
    <submittedName>
        <fullName evidence="2">Uncharacterized protein</fullName>
    </submittedName>
</protein>
<proteinExistence type="predicted"/>
<evidence type="ECO:0000313" key="2">
    <source>
        <dbReference type="EnsemblMetazoa" id="XP_020915463.2"/>
    </source>
</evidence>
<dbReference type="AlphaFoldDB" id="A0A913Y7A4"/>
<feature type="region of interest" description="Disordered" evidence="1">
    <location>
        <begin position="508"/>
        <end position="529"/>
    </location>
</feature>
<evidence type="ECO:0000313" key="3">
    <source>
        <dbReference type="Proteomes" id="UP000887567"/>
    </source>
</evidence>
<dbReference type="GeneID" id="110252944"/>
<dbReference type="KEGG" id="epa:110252944"/>
<organism evidence="2 3">
    <name type="scientific">Exaiptasia diaphana</name>
    <name type="common">Tropical sea anemone</name>
    <name type="synonym">Aiptasia pulchella</name>
    <dbReference type="NCBI Taxonomy" id="2652724"/>
    <lineage>
        <taxon>Eukaryota</taxon>
        <taxon>Metazoa</taxon>
        <taxon>Cnidaria</taxon>
        <taxon>Anthozoa</taxon>
        <taxon>Hexacorallia</taxon>
        <taxon>Actiniaria</taxon>
        <taxon>Aiptasiidae</taxon>
        <taxon>Exaiptasia</taxon>
    </lineage>
</organism>
<sequence>MNSYLKQVVKQLPKVYKDSEFNGGDLFVILQGLTAFADSSVQGNPVAAVNAAIDIAAHFATKCNTGTLQENLENIKTWLKFGEEYKVLKDSNDLDFDKVNVGSVPEVMQANLEMNKEGLTADLVCMIEERSLPRNVASFKKTIEQFFIAGSARIDLIAKVIDLDNQIGGYNFDIPNLEETVSELDELSSIGETPIADNIQESFLDNLLTSYQNIESSFSQHLYNFYKSYEFFTLWNVTSRLTAFERTASEAASGNGQLQGAVILTKAFQEINDINFKEKQCFAKFSPKIDRHKWSFNSTDNSMLFTDLHKGMANVALKMFNISDSSEPFYNIRLYKMYIELYGEGDITKKINNLPAMVRLKVQRQSASYFKDGAGHAREFRQSLTDWRKFDFNRFGITDENKCNKAFLQGIGDSLYCLNEDDHRLKIMSCRQGRNLKCEDGVGAPEWPSPFGTYTLSLPIDDKLECKSTTRVSTKNCKDFDRSIYTKMNIWVYFVHWTRNYPDGPDDTICNSKDQPEDQYSNGNNNIFH</sequence>
<dbReference type="RefSeq" id="XP_020915463.2">
    <property type="nucleotide sequence ID" value="XM_021059804.2"/>
</dbReference>
<dbReference type="Proteomes" id="UP000887567">
    <property type="component" value="Unplaced"/>
</dbReference>
<dbReference type="EnsemblMetazoa" id="XM_021059804.2">
    <property type="protein sequence ID" value="XP_020915463.2"/>
    <property type="gene ID" value="LOC110252944"/>
</dbReference>
<reference evidence="2" key="1">
    <citation type="submission" date="2022-11" db="UniProtKB">
        <authorList>
            <consortium name="EnsemblMetazoa"/>
        </authorList>
    </citation>
    <scope>IDENTIFICATION</scope>
</reference>
<name>A0A913Y7A4_EXADI</name>
<evidence type="ECO:0000256" key="1">
    <source>
        <dbReference type="SAM" id="MobiDB-lite"/>
    </source>
</evidence>
<accession>A0A913Y7A4</accession>